<proteinExistence type="predicted"/>
<protein>
    <recommendedName>
        <fullName evidence="1">Mut7-C RNAse domain-containing protein</fullName>
    </recommendedName>
</protein>
<dbReference type="STRING" id="222984.GCA_000731985_01452"/>
<gene>
    <name evidence="2" type="ORF">ELS17_13680</name>
</gene>
<dbReference type="InterPro" id="IPR002782">
    <property type="entry name" value="Mut7-C_RNAse_dom"/>
</dbReference>
<evidence type="ECO:0000313" key="2">
    <source>
        <dbReference type="EMBL" id="RZH66825.1"/>
    </source>
</evidence>
<accession>A0A482XXZ6</accession>
<dbReference type="Pfam" id="PF01927">
    <property type="entry name" value="Mut7-C"/>
    <property type="match status" value="1"/>
</dbReference>
<evidence type="ECO:0000259" key="1">
    <source>
        <dbReference type="Pfam" id="PF01927"/>
    </source>
</evidence>
<dbReference type="EMBL" id="SHMR01000007">
    <property type="protein sequence ID" value="RZH66825.1"/>
    <property type="molecule type" value="Genomic_DNA"/>
</dbReference>
<organism evidence="2 3">
    <name type="scientific">Natrinema altunense</name>
    <dbReference type="NCBI Taxonomy" id="222984"/>
    <lineage>
        <taxon>Archaea</taxon>
        <taxon>Methanobacteriati</taxon>
        <taxon>Methanobacteriota</taxon>
        <taxon>Stenosarchaea group</taxon>
        <taxon>Halobacteria</taxon>
        <taxon>Halobacteriales</taxon>
        <taxon>Natrialbaceae</taxon>
        <taxon>Natrinema</taxon>
    </lineage>
</organism>
<dbReference type="RefSeq" id="WP_130171122.1">
    <property type="nucleotide sequence ID" value="NZ_SHMR01000007.1"/>
</dbReference>
<reference evidence="2 3" key="1">
    <citation type="submission" date="2019-02" db="EMBL/GenBank/DDBJ databases">
        <title>Genome analysis provides insights into bioremediation potentialities and Haloocin production by Natrinema altunense strain 4.1R isolated from Chott Douz in Tunisian desert.</title>
        <authorList>
            <person name="Najjari A."/>
            <person name="Youssef N."/>
            <person name="Ben Dhia O."/>
            <person name="Ferjani R."/>
            <person name="El Hidri D."/>
            <person name="Ouzari H.I."/>
            <person name="Cherif A."/>
        </authorList>
    </citation>
    <scope>NUCLEOTIDE SEQUENCE [LARGE SCALE GENOMIC DNA]</scope>
    <source>
        <strain evidence="2 3">4.1R</strain>
    </source>
</reference>
<feature type="domain" description="Mut7-C RNAse" evidence="1">
    <location>
        <begin position="10"/>
        <end position="151"/>
    </location>
</feature>
<evidence type="ECO:0000313" key="3">
    <source>
        <dbReference type="Proteomes" id="UP000292704"/>
    </source>
</evidence>
<dbReference type="OrthoDB" id="1266at2157"/>
<dbReference type="PANTHER" id="PTHR39081:SF1">
    <property type="entry name" value="MUT7-C RNASE DOMAIN-CONTAINING PROTEIN"/>
    <property type="match status" value="1"/>
</dbReference>
<sequence>MPASRPDPARILLDVMCGGLVSYLRMCNYDTAYAGDRGLEADEDVLAVARDEDRTIVTRDVALANRADESILLESRAVDGQLAELDAAGLDLALAADPSICGRCNGALEPVERAASTPEYAPEPSAVDVWYCRDCGQHFWRGSHWDRVSETLSRVRAESGAPEERPDER</sequence>
<dbReference type="Proteomes" id="UP000292704">
    <property type="component" value="Unassembled WGS sequence"/>
</dbReference>
<comment type="caution">
    <text evidence="2">The sequence shown here is derived from an EMBL/GenBank/DDBJ whole genome shotgun (WGS) entry which is preliminary data.</text>
</comment>
<dbReference type="PANTHER" id="PTHR39081">
    <property type="entry name" value="MUT7-C DOMAIN-CONTAINING PROTEIN"/>
    <property type="match status" value="1"/>
</dbReference>
<name>A0A482XXZ6_9EURY</name>
<dbReference type="AlphaFoldDB" id="A0A482XXZ6"/>